<gene>
    <name evidence="1" type="ORF">Taro_020475</name>
</gene>
<dbReference type="Proteomes" id="UP000652761">
    <property type="component" value="Unassembled WGS sequence"/>
</dbReference>
<feature type="non-terminal residue" evidence="1">
    <location>
        <position position="80"/>
    </location>
</feature>
<evidence type="ECO:0000313" key="1">
    <source>
        <dbReference type="EMBL" id="MQL87920.1"/>
    </source>
</evidence>
<comment type="caution">
    <text evidence="1">The sequence shown here is derived from an EMBL/GenBank/DDBJ whole genome shotgun (WGS) entry which is preliminary data.</text>
</comment>
<organism evidence="1 2">
    <name type="scientific">Colocasia esculenta</name>
    <name type="common">Wild taro</name>
    <name type="synonym">Arum esculentum</name>
    <dbReference type="NCBI Taxonomy" id="4460"/>
    <lineage>
        <taxon>Eukaryota</taxon>
        <taxon>Viridiplantae</taxon>
        <taxon>Streptophyta</taxon>
        <taxon>Embryophyta</taxon>
        <taxon>Tracheophyta</taxon>
        <taxon>Spermatophyta</taxon>
        <taxon>Magnoliopsida</taxon>
        <taxon>Liliopsida</taxon>
        <taxon>Araceae</taxon>
        <taxon>Aroideae</taxon>
        <taxon>Colocasieae</taxon>
        <taxon>Colocasia</taxon>
    </lineage>
</organism>
<reference evidence="1" key="1">
    <citation type="submission" date="2017-07" db="EMBL/GenBank/DDBJ databases">
        <title>Taro Niue Genome Assembly and Annotation.</title>
        <authorList>
            <person name="Atibalentja N."/>
            <person name="Keating K."/>
            <person name="Fields C.J."/>
        </authorList>
    </citation>
    <scope>NUCLEOTIDE SEQUENCE</scope>
    <source>
        <strain evidence="1">Niue_2</strain>
        <tissue evidence="1">Leaf</tissue>
    </source>
</reference>
<name>A0A843V273_COLES</name>
<keyword evidence="2" id="KW-1185">Reference proteome</keyword>
<sequence>ANNLALHGSGAVSGGQAWDRSPARLRLVVVFVHASLSDGRGDLDLWSSGLSSRELVLVFGRSTSCRLWSAVLAVVSIFFY</sequence>
<proteinExistence type="predicted"/>
<dbReference type="AlphaFoldDB" id="A0A843V273"/>
<accession>A0A843V273</accession>
<dbReference type="EMBL" id="NMUH01001016">
    <property type="protein sequence ID" value="MQL87920.1"/>
    <property type="molecule type" value="Genomic_DNA"/>
</dbReference>
<evidence type="ECO:0000313" key="2">
    <source>
        <dbReference type="Proteomes" id="UP000652761"/>
    </source>
</evidence>
<protein>
    <submittedName>
        <fullName evidence="1">Uncharacterized protein</fullName>
    </submittedName>
</protein>
<feature type="non-terminal residue" evidence="1">
    <location>
        <position position="1"/>
    </location>
</feature>